<evidence type="ECO:0000313" key="3">
    <source>
        <dbReference type="Proteomes" id="UP000443582"/>
    </source>
</evidence>
<sequence>MDNSIIIIALLTIIVLALLAFIGFFAYLVFKRDFQNEEEKDGDITNKISQMLEKNKTKERILGLCSICEKELVENDYFNVESLHLCREHFDTYSASDWIPITNERTTSETPEKGVYIYNFKKKVWKDDKIPTFILCEYKIDVTNDLIETYVQLYVQKERELDLRERLQLEK</sequence>
<reference evidence="3" key="1">
    <citation type="journal article" date="2019" name="Int. J. Syst. Evol. Microbiol.">
        <title>Halobacteriovorax valvorus sp. nov., a novel prokaryotic predator isolated from coastal seawater of China.</title>
        <authorList>
            <person name="Chen M.-X."/>
        </authorList>
    </citation>
    <scope>NUCLEOTIDE SEQUENCE [LARGE SCALE GENOMIC DNA]</scope>
    <source>
        <strain evidence="3">BL9</strain>
    </source>
</reference>
<proteinExistence type="predicted"/>
<gene>
    <name evidence="2" type="ORF">DAY19_05085</name>
</gene>
<organism evidence="2 3">
    <name type="scientific">Halobacteriovorax vibrionivorans</name>
    <dbReference type="NCBI Taxonomy" id="2152716"/>
    <lineage>
        <taxon>Bacteria</taxon>
        <taxon>Pseudomonadati</taxon>
        <taxon>Bdellovibrionota</taxon>
        <taxon>Bacteriovoracia</taxon>
        <taxon>Bacteriovoracales</taxon>
        <taxon>Halobacteriovoraceae</taxon>
        <taxon>Halobacteriovorax</taxon>
    </lineage>
</organism>
<dbReference type="RefSeq" id="WP_114706091.1">
    <property type="nucleotide sequence ID" value="NZ_QDKL01000001.1"/>
</dbReference>
<dbReference type="Proteomes" id="UP000443582">
    <property type="component" value="Unassembled WGS sequence"/>
</dbReference>
<protein>
    <submittedName>
        <fullName evidence="2">Uncharacterized protein</fullName>
    </submittedName>
</protein>
<accession>A0ABY0IJJ5</accession>
<keyword evidence="1" id="KW-0812">Transmembrane</keyword>
<dbReference type="EMBL" id="QDKL01000001">
    <property type="protein sequence ID" value="RZF23144.1"/>
    <property type="molecule type" value="Genomic_DNA"/>
</dbReference>
<keyword evidence="3" id="KW-1185">Reference proteome</keyword>
<evidence type="ECO:0000313" key="2">
    <source>
        <dbReference type="EMBL" id="RZF23144.1"/>
    </source>
</evidence>
<comment type="caution">
    <text evidence="2">The sequence shown here is derived from an EMBL/GenBank/DDBJ whole genome shotgun (WGS) entry which is preliminary data.</text>
</comment>
<keyword evidence="1" id="KW-1133">Transmembrane helix</keyword>
<keyword evidence="1" id="KW-0472">Membrane</keyword>
<feature type="transmembrane region" description="Helical" evidence="1">
    <location>
        <begin position="6"/>
        <end position="30"/>
    </location>
</feature>
<evidence type="ECO:0000256" key="1">
    <source>
        <dbReference type="SAM" id="Phobius"/>
    </source>
</evidence>
<name>A0ABY0IJJ5_9BACT</name>